<evidence type="ECO:0000256" key="4">
    <source>
        <dbReference type="ARBA" id="ARBA00023284"/>
    </source>
</evidence>
<evidence type="ECO:0000256" key="7">
    <source>
        <dbReference type="PIRSR" id="PIRSR000239-1"/>
    </source>
</evidence>
<dbReference type="Pfam" id="PF10417">
    <property type="entry name" value="1-cysPrx_C"/>
    <property type="match status" value="1"/>
</dbReference>
<dbReference type="InterPro" id="IPR045020">
    <property type="entry name" value="PRX_1cys"/>
</dbReference>
<evidence type="ECO:0000256" key="5">
    <source>
        <dbReference type="ARBA" id="ARBA00025719"/>
    </source>
</evidence>
<evidence type="ECO:0000256" key="1">
    <source>
        <dbReference type="ARBA" id="ARBA00022559"/>
    </source>
</evidence>
<evidence type="ECO:0000313" key="10">
    <source>
        <dbReference type="Proteomes" id="UP000762676"/>
    </source>
</evidence>
<dbReference type="InterPro" id="IPR036249">
    <property type="entry name" value="Thioredoxin-like_sf"/>
</dbReference>
<keyword evidence="1 6" id="KW-0575">Peroxidase</keyword>
<evidence type="ECO:0000313" key="9">
    <source>
        <dbReference type="EMBL" id="GFR74928.1"/>
    </source>
</evidence>
<dbReference type="InterPro" id="IPR019479">
    <property type="entry name" value="Peroxiredoxin_C"/>
</dbReference>
<dbReference type="Pfam" id="PF00578">
    <property type="entry name" value="AhpC-TSA"/>
    <property type="match status" value="1"/>
</dbReference>
<comment type="similarity">
    <text evidence="5">Belongs to the peroxiredoxin family. Prx6 subfamily.</text>
</comment>
<dbReference type="PROSITE" id="PS51352">
    <property type="entry name" value="THIOREDOXIN_2"/>
    <property type="match status" value="1"/>
</dbReference>
<protein>
    <submittedName>
        <fullName evidence="9">Peroxiredoxin 6</fullName>
    </submittedName>
</protein>
<dbReference type="InterPro" id="IPR013766">
    <property type="entry name" value="Thioredoxin_domain"/>
</dbReference>
<keyword evidence="3 6" id="KW-0560">Oxidoreductase</keyword>
<gene>
    <name evidence="9" type="ORF">ElyMa_002175200</name>
</gene>
<name>A0AAV4FQB9_9GAST</name>
<evidence type="ECO:0000259" key="8">
    <source>
        <dbReference type="PROSITE" id="PS51352"/>
    </source>
</evidence>
<reference evidence="9 10" key="1">
    <citation type="journal article" date="2021" name="Elife">
        <title>Chloroplast acquisition without the gene transfer in kleptoplastic sea slugs, Plakobranchus ocellatus.</title>
        <authorList>
            <person name="Maeda T."/>
            <person name="Takahashi S."/>
            <person name="Yoshida T."/>
            <person name="Shimamura S."/>
            <person name="Takaki Y."/>
            <person name="Nagai Y."/>
            <person name="Toyoda A."/>
            <person name="Suzuki Y."/>
            <person name="Arimoto A."/>
            <person name="Ishii H."/>
            <person name="Satoh N."/>
            <person name="Nishiyama T."/>
            <person name="Hasebe M."/>
            <person name="Maruyama T."/>
            <person name="Minagawa J."/>
            <person name="Obokata J."/>
            <person name="Shigenobu S."/>
        </authorList>
    </citation>
    <scope>NUCLEOTIDE SEQUENCE [LARGE SCALE GENOMIC DNA]</scope>
</reference>
<dbReference type="FunFam" id="3.30.1020.10:FF:000001">
    <property type="entry name" value="1-Cys peroxiredoxin"/>
    <property type="match status" value="1"/>
</dbReference>
<comment type="function">
    <text evidence="6">Thiol-specific peroxidase that catalyzes the reduction of hydrogen peroxide and organic hydroperoxides to water and alcohols, respectively.</text>
</comment>
<proteinExistence type="inferred from homology"/>
<dbReference type="Gene3D" id="3.30.1020.10">
    <property type="entry name" value="Antioxidant, Horf6, Chain A, domain2"/>
    <property type="match status" value="1"/>
</dbReference>
<dbReference type="FunFam" id="3.40.30.10:FF:000011">
    <property type="entry name" value="Peroxiredoxin PRX1"/>
    <property type="match status" value="1"/>
</dbReference>
<dbReference type="InterPro" id="IPR024706">
    <property type="entry name" value="Peroxiredoxin_AhpC-typ"/>
</dbReference>
<dbReference type="Proteomes" id="UP000762676">
    <property type="component" value="Unassembled WGS sequence"/>
</dbReference>
<keyword evidence="10" id="KW-1185">Reference proteome</keyword>
<dbReference type="Gene3D" id="3.40.30.10">
    <property type="entry name" value="Glutaredoxin"/>
    <property type="match status" value="1"/>
</dbReference>
<dbReference type="InterPro" id="IPR000866">
    <property type="entry name" value="AhpC/TSA"/>
</dbReference>
<evidence type="ECO:0000256" key="3">
    <source>
        <dbReference type="ARBA" id="ARBA00023002"/>
    </source>
</evidence>
<dbReference type="GO" id="GO:0051920">
    <property type="term" value="F:peroxiredoxin activity"/>
    <property type="evidence" value="ECO:0007669"/>
    <property type="project" value="InterPro"/>
</dbReference>
<feature type="domain" description="Thioredoxin" evidence="8">
    <location>
        <begin position="2"/>
        <end position="165"/>
    </location>
</feature>
<dbReference type="GO" id="GO:0005829">
    <property type="term" value="C:cytosol"/>
    <property type="evidence" value="ECO:0007669"/>
    <property type="project" value="TreeGrafter"/>
</dbReference>
<keyword evidence="4 6" id="KW-0676">Redox-active center</keyword>
<dbReference type="EMBL" id="BMAT01004511">
    <property type="protein sequence ID" value="GFR74928.1"/>
    <property type="molecule type" value="Genomic_DNA"/>
</dbReference>
<evidence type="ECO:0000256" key="2">
    <source>
        <dbReference type="ARBA" id="ARBA00022862"/>
    </source>
</evidence>
<feature type="active site" description="Cysteine sulfenic acid (-SOH) intermediate; for peroxidase activity" evidence="7">
    <location>
        <position position="44"/>
    </location>
</feature>
<comment type="caution">
    <text evidence="9">The sequence shown here is derived from an EMBL/GenBank/DDBJ whole genome shotgun (WGS) entry which is preliminary data.</text>
</comment>
<dbReference type="SUPFAM" id="SSF52833">
    <property type="entry name" value="Thioredoxin-like"/>
    <property type="match status" value="1"/>
</dbReference>
<dbReference type="CDD" id="cd03016">
    <property type="entry name" value="PRX_1cys"/>
    <property type="match status" value="1"/>
</dbReference>
<accession>A0AAV4FQB9</accession>
<sequence length="219" mass="24389">MVNLGDVFPNFTADTSEGKINFHEWIGDSWGILFSHPADYTPVCTTELARVIKLEPEFKKRGVKLIALSCDNVESHKGWGKDVVAYAGCTMDKLPYPIIADEKRELAVQLGMIDPDERTKEGLPLTARCVFVIGPDKKLKLSILYPATTGRNFNELLRVVDSLQLTATKKVATPVDWQQGGDCMVLPTVSKEEAAKLFPNMKMQAMPSGKEYLRFTPQP</sequence>
<dbReference type="GO" id="GO:0045454">
    <property type="term" value="P:cell redox homeostasis"/>
    <property type="evidence" value="ECO:0007669"/>
    <property type="project" value="TreeGrafter"/>
</dbReference>
<dbReference type="PANTHER" id="PTHR43503:SF4">
    <property type="entry name" value="PEROXIREDOXIN-6"/>
    <property type="match status" value="1"/>
</dbReference>
<dbReference type="PANTHER" id="PTHR43503">
    <property type="entry name" value="MCG48959-RELATED"/>
    <property type="match status" value="1"/>
</dbReference>
<evidence type="ECO:0000256" key="6">
    <source>
        <dbReference type="PIRNR" id="PIRNR000239"/>
    </source>
</evidence>
<organism evidence="9 10">
    <name type="scientific">Elysia marginata</name>
    <dbReference type="NCBI Taxonomy" id="1093978"/>
    <lineage>
        <taxon>Eukaryota</taxon>
        <taxon>Metazoa</taxon>
        <taxon>Spiralia</taxon>
        <taxon>Lophotrochozoa</taxon>
        <taxon>Mollusca</taxon>
        <taxon>Gastropoda</taxon>
        <taxon>Heterobranchia</taxon>
        <taxon>Euthyneura</taxon>
        <taxon>Panpulmonata</taxon>
        <taxon>Sacoglossa</taxon>
        <taxon>Placobranchoidea</taxon>
        <taxon>Plakobranchidae</taxon>
        <taxon>Elysia</taxon>
    </lineage>
</organism>
<keyword evidence="2 6" id="KW-0049">Antioxidant</keyword>
<dbReference type="AlphaFoldDB" id="A0AAV4FQB9"/>
<dbReference type="GO" id="GO:0005739">
    <property type="term" value="C:mitochondrion"/>
    <property type="evidence" value="ECO:0007669"/>
    <property type="project" value="TreeGrafter"/>
</dbReference>
<dbReference type="PIRSF" id="PIRSF000239">
    <property type="entry name" value="AHPC"/>
    <property type="match status" value="1"/>
</dbReference>